<reference evidence="1 2" key="1">
    <citation type="submission" date="2021-06" db="EMBL/GenBank/DDBJ databases">
        <authorList>
            <person name="Kallberg Y."/>
            <person name="Tangrot J."/>
            <person name="Rosling A."/>
        </authorList>
    </citation>
    <scope>NUCLEOTIDE SEQUENCE [LARGE SCALE GENOMIC DNA]</scope>
    <source>
        <strain evidence="1 2">120-4 pot B 10/14</strain>
    </source>
</reference>
<accession>A0ABN7WRJ9</accession>
<evidence type="ECO:0000313" key="1">
    <source>
        <dbReference type="EMBL" id="CAG8837288.1"/>
    </source>
</evidence>
<keyword evidence="2" id="KW-1185">Reference proteome</keyword>
<feature type="non-terminal residue" evidence="1">
    <location>
        <position position="1"/>
    </location>
</feature>
<gene>
    <name evidence="1" type="ORF">GMARGA_LOCUS33425</name>
</gene>
<organism evidence="1 2">
    <name type="scientific">Gigaspora margarita</name>
    <dbReference type="NCBI Taxonomy" id="4874"/>
    <lineage>
        <taxon>Eukaryota</taxon>
        <taxon>Fungi</taxon>
        <taxon>Fungi incertae sedis</taxon>
        <taxon>Mucoromycota</taxon>
        <taxon>Glomeromycotina</taxon>
        <taxon>Glomeromycetes</taxon>
        <taxon>Diversisporales</taxon>
        <taxon>Gigasporaceae</taxon>
        <taxon>Gigaspora</taxon>
    </lineage>
</organism>
<name>A0ABN7WRJ9_GIGMA</name>
<comment type="caution">
    <text evidence="1">The sequence shown here is derived from an EMBL/GenBank/DDBJ whole genome shotgun (WGS) entry which is preliminary data.</text>
</comment>
<protein>
    <submittedName>
        <fullName evidence="1">22809_t:CDS:1</fullName>
    </submittedName>
</protein>
<dbReference type="Proteomes" id="UP000789901">
    <property type="component" value="Unassembled WGS sequence"/>
</dbReference>
<dbReference type="EMBL" id="CAJVQB010055544">
    <property type="protein sequence ID" value="CAG8837288.1"/>
    <property type="molecule type" value="Genomic_DNA"/>
</dbReference>
<sequence>KNEINQGNNEASKVVKKVAVMGHINKEIEFSLKNGPLMDCRAERDTTNRTKLDR</sequence>
<evidence type="ECO:0000313" key="2">
    <source>
        <dbReference type="Proteomes" id="UP000789901"/>
    </source>
</evidence>
<proteinExistence type="predicted"/>